<evidence type="ECO:0000259" key="4">
    <source>
        <dbReference type="Pfam" id="PF02826"/>
    </source>
</evidence>
<dbReference type="InterPro" id="IPR036291">
    <property type="entry name" value="NAD(P)-bd_dom_sf"/>
</dbReference>
<sequence length="344" mass="36062">MSTSRYDQPETAGPRAGQHRAVTAVESAPLASDRRPTSGNIAILPKPGALFVDAVLAGGGQITDLDAETRAIVWLTSSEPERLEQILTTHPAIQWVQLPWAGVDAFSGLLKRCDRPQLLWTSAKGAYAQPVAEHALMLTLALLRRLPERLAATTWSHESTGESLYGLSVVIVGAGGIAVELLRLLAPFGVKTTVVRRSAEPLPGADRTVSTDDLDIALATADVVVLAAAMTDDTKHLIGQAQFAVMKSSAILVNIARGGLVDTGALVDALHSGAIAGAGVDVTDPEPLPDGHPLWSAPNVIITPHSADTPEMTAPLLAERLRRNVVAFLGDGSFAGVVDPQAGY</sequence>
<keyword evidence="6" id="KW-1185">Reference proteome</keyword>
<evidence type="ECO:0000256" key="1">
    <source>
        <dbReference type="ARBA" id="ARBA00023002"/>
    </source>
</evidence>
<dbReference type="RefSeq" id="WP_307827119.1">
    <property type="nucleotide sequence ID" value="NZ_BAAAHT010000013.1"/>
</dbReference>
<dbReference type="SUPFAM" id="SSF51735">
    <property type="entry name" value="NAD(P)-binding Rossmann-fold domains"/>
    <property type="match status" value="1"/>
</dbReference>
<feature type="region of interest" description="Disordered" evidence="3">
    <location>
        <begin position="1"/>
        <end position="21"/>
    </location>
</feature>
<feature type="domain" description="D-isomer specific 2-hydroxyacid dehydrogenase NAD-binding" evidence="4">
    <location>
        <begin position="137"/>
        <end position="307"/>
    </location>
</feature>
<gene>
    <name evidence="5" type="ORF">JOE66_001679</name>
</gene>
<dbReference type="PANTHER" id="PTHR10996:SF178">
    <property type="entry name" value="2-HYDROXYACID DEHYDROGENASE YGL185C-RELATED"/>
    <property type="match status" value="1"/>
</dbReference>
<evidence type="ECO:0000313" key="6">
    <source>
        <dbReference type="Proteomes" id="UP000776164"/>
    </source>
</evidence>
<dbReference type="Pfam" id="PF02826">
    <property type="entry name" value="2-Hacid_dh_C"/>
    <property type="match status" value="1"/>
</dbReference>
<keyword evidence="2" id="KW-0520">NAD</keyword>
<dbReference type="InterPro" id="IPR029753">
    <property type="entry name" value="D-isomer_DH_CS"/>
</dbReference>
<dbReference type="Proteomes" id="UP000776164">
    <property type="component" value="Unassembled WGS sequence"/>
</dbReference>
<proteinExistence type="predicted"/>
<dbReference type="InterPro" id="IPR006140">
    <property type="entry name" value="D-isomer_DH_NAD-bd"/>
</dbReference>
<comment type="caution">
    <text evidence="5">The sequence shown here is derived from an EMBL/GenBank/DDBJ whole genome shotgun (WGS) entry which is preliminary data.</text>
</comment>
<dbReference type="PROSITE" id="PS00671">
    <property type="entry name" value="D_2_HYDROXYACID_DH_3"/>
    <property type="match status" value="1"/>
</dbReference>
<organism evidence="5 6">
    <name type="scientific">Subtercola frigoramans</name>
    <dbReference type="NCBI Taxonomy" id="120298"/>
    <lineage>
        <taxon>Bacteria</taxon>
        <taxon>Bacillati</taxon>
        <taxon>Actinomycetota</taxon>
        <taxon>Actinomycetes</taxon>
        <taxon>Micrococcales</taxon>
        <taxon>Microbacteriaceae</taxon>
        <taxon>Subtercola</taxon>
    </lineage>
</organism>
<evidence type="ECO:0000313" key="5">
    <source>
        <dbReference type="EMBL" id="MBM7472045.1"/>
    </source>
</evidence>
<dbReference type="EMBL" id="JAFBBU010000001">
    <property type="protein sequence ID" value="MBM7472045.1"/>
    <property type="molecule type" value="Genomic_DNA"/>
</dbReference>
<name>A0ABS2L4L3_9MICO</name>
<dbReference type="CDD" id="cd12159">
    <property type="entry name" value="2-Hacid_dh_2"/>
    <property type="match status" value="1"/>
</dbReference>
<dbReference type="PANTHER" id="PTHR10996">
    <property type="entry name" value="2-HYDROXYACID DEHYDROGENASE-RELATED"/>
    <property type="match status" value="1"/>
</dbReference>
<evidence type="ECO:0000256" key="2">
    <source>
        <dbReference type="ARBA" id="ARBA00023027"/>
    </source>
</evidence>
<reference evidence="5 6" key="1">
    <citation type="submission" date="2021-01" db="EMBL/GenBank/DDBJ databases">
        <title>Sequencing the genomes of 1000 actinobacteria strains.</title>
        <authorList>
            <person name="Klenk H.-P."/>
        </authorList>
    </citation>
    <scope>NUCLEOTIDE SEQUENCE [LARGE SCALE GENOMIC DNA]</scope>
    <source>
        <strain evidence="5 6">DSM 13057</strain>
    </source>
</reference>
<dbReference type="InterPro" id="IPR050223">
    <property type="entry name" value="D-isomer_2-hydroxyacid_DH"/>
</dbReference>
<accession>A0ABS2L4L3</accession>
<protein>
    <submittedName>
        <fullName evidence="5">Phosphoglycerate dehydrogenase-like enzyme</fullName>
    </submittedName>
</protein>
<evidence type="ECO:0000256" key="3">
    <source>
        <dbReference type="SAM" id="MobiDB-lite"/>
    </source>
</evidence>
<dbReference type="Gene3D" id="3.40.50.720">
    <property type="entry name" value="NAD(P)-binding Rossmann-like Domain"/>
    <property type="match status" value="2"/>
</dbReference>
<keyword evidence="1" id="KW-0560">Oxidoreductase</keyword>